<dbReference type="Gene3D" id="3.30.70.1700">
    <property type="entry name" value="Phage minor tail protein U"/>
    <property type="match status" value="1"/>
</dbReference>
<reference evidence="1" key="1">
    <citation type="submission" date="2020-05" db="EMBL/GenBank/DDBJ databases">
        <title>Nod-independent and nitrogen-fixing Bradyrhizobium aeschynomene sp. nov. isolated from nodules of Aeschynomene indica.</title>
        <authorList>
            <person name="Zhang Z."/>
        </authorList>
    </citation>
    <scope>NUCLEOTIDE SEQUENCE</scope>
    <source>
        <strain evidence="1">83012</strain>
    </source>
</reference>
<evidence type="ECO:0000313" key="2">
    <source>
        <dbReference type="Proteomes" id="UP000886476"/>
    </source>
</evidence>
<comment type="caution">
    <text evidence="1">The sequence shown here is derived from an EMBL/GenBank/DDBJ whole genome shotgun (WGS) entry which is preliminary data.</text>
</comment>
<protein>
    <recommendedName>
        <fullName evidence="3">Tail terminator</fullName>
    </recommendedName>
</protein>
<dbReference type="EMBL" id="JABFDN010000001">
    <property type="protein sequence ID" value="NPU63385.1"/>
    <property type="molecule type" value="Genomic_DNA"/>
</dbReference>
<dbReference type="InterPro" id="IPR038512">
    <property type="entry name" value="GpU-like_sf"/>
</dbReference>
<evidence type="ECO:0000313" key="1">
    <source>
        <dbReference type="EMBL" id="NPU63385.1"/>
    </source>
</evidence>
<organism evidence="1 2">
    <name type="scientific">Bradyrhizobium aeschynomenes</name>
    <dbReference type="NCBI Taxonomy" id="2734909"/>
    <lineage>
        <taxon>Bacteria</taxon>
        <taxon>Pseudomonadati</taxon>
        <taxon>Pseudomonadota</taxon>
        <taxon>Alphaproteobacteria</taxon>
        <taxon>Hyphomicrobiales</taxon>
        <taxon>Nitrobacteraceae</taxon>
        <taxon>Bradyrhizobium</taxon>
    </lineage>
</organism>
<accession>A0ABX2C6W5</accession>
<proteinExistence type="predicted"/>
<evidence type="ECO:0008006" key="3">
    <source>
        <dbReference type="Google" id="ProtNLM"/>
    </source>
</evidence>
<gene>
    <name evidence="1" type="ORF">HL667_00040</name>
</gene>
<dbReference type="RefSeq" id="WP_172107839.1">
    <property type="nucleotide sequence ID" value="NZ_JABFDN010000001.1"/>
</dbReference>
<name>A0ABX2C6W5_9BRAD</name>
<sequence>MADHIRKQIRDIVAAQLAGLTTTGDRVFVGRSRPLGAEHAPSLLVYMRTETGRRATMDRPPKSERSCTLFVEGRVVTADAPDDLLDQIAAEVEARMGDQIEDGPPRRILGGLAQNLVYVGTEIIAEADNKNHTGGIRLEYAVTYRVTEGAPTATA</sequence>
<keyword evidence="2" id="KW-1185">Reference proteome</keyword>
<dbReference type="Proteomes" id="UP000886476">
    <property type="component" value="Unassembled WGS sequence"/>
</dbReference>